<dbReference type="Proteomes" id="UP000623010">
    <property type="component" value="Unassembled WGS sequence"/>
</dbReference>
<proteinExistence type="predicted"/>
<feature type="domain" description="Schlafen AlbA-2" evidence="1">
    <location>
        <begin position="35"/>
        <end position="164"/>
    </location>
</feature>
<reference evidence="2" key="1">
    <citation type="journal article" date="2014" name="Int. J. Syst. Evol. Microbiol.">
        <title>Complete genome sequence of Corynebacterium casei LMG S-19264T (=DSM 44701T), isolated from a smear-ripened cheese.</title>
        <authorList>
            <consortium name="US DOE Joint Genome Institute (JGI-PGF)"/>
            <person name="Walter F."/>
            <person name="Albersmeier A."/>
            <person name="Kalinowski J."/>
            <person name="Ruckert C."/>
        </authorList>
    </citation>
    <scope>NUCLEOTIDE SEQUENCE</scope>
    <source>
        <strain evidence="2">JCM 5016</strain>
    </source>
</reference>
<dbReference type="InterPro" id="IPR038461">
    <property type="entry name" value="Schlafen_AlbA_2_dom_sf"/>
</dbReference>
<comment type="caution">
    <text evidence="2">The sequence shown here is derived from an EMBL/GenBank/DDBJ whole genome shotgun (WGS) entry which is preliminary data.</text>
</comment>
<dbReference type="RefSeq" id="WP_190058244.1">
    <property type="nucleotide sequence ID" value="NZ_BMWH01000012.1"/>
</dbReference>
<dbReference type="Pfam" id="PF04326">
    <property type="entry name" value="SLFN_AlbA_2"/>
    <property type="match status" value="1"/>
</dbReference>
<organism evidence="2 3">
    <name type="scientific">Streptomyces echinoruber</name>
    <dbReference type="NCBI Taxonomy" id="68898"/>
    <lineage>
        <taxon>Bacteria</taxon>
        <taxon>Bacillati</taxon>
        <taxon>Actinomycetota</taxon>
        <taxon>Actinomycetes</taxon>
        <taxon>Kitasatosporales</taxon>
        <taxon>Streptomycetaceae</taxon>
        <taxon>Streptomyces</taxon>
    </lineage>
</organism>
<evidence type="ECO:0000259" key="1">
    <source>
        <dbReference type="Pfam" id="PF04326"/>
    </source>
</evidence>
<dbReference type="PANTHER" id="PTHR30595:SF6">
    <property type="entry name" value="SCHLAFEN ALBA-2 DOMAIN-CONTAINING PROTEIN"/>
    <property type="match status" value="1"/>
</dbReference>
<reference evidence="2" key="2">
    <citation type="submission" date="2020-09" db="EMBL/GenBank/DDBJ databases">
        <authorList>
            <person name="Sun Q."/>
            <person name="Ohkuma M."/>
        </authorList>
    </citation>
    <scope>NUCLEOTIDE SEQUENCE</scope>
    <source>
        <strain evidence="2">JCM 5016</strain>
    </source>
</reference>
<sequence>MLYRSRRVETLLGGPLEAVTYSDLAALVGNPEAGESEDLDYKRELAASSDAQKAELAKDVAAFANHVGGVLVIGMAEADGLPSRVMDTDISDAHLRHLHQVIARHTTPTVRVEMRPVPNPDPAAHGKGLLLIAVPPSPQAPHAVTAVAQTAREALVYPRRGATKTDWLTETEVATAYQRRFSAAADRSRRMANVERELLVALPESNVPHLIVSLVPEIPGDMIINREAYRTAQAELLNTSLIGDDQYVLEGVRIGSRRYTAYGGDPRGLFYHQADLHRDGSGCWALRIATNTSTVDLQEFFWAEPDTVVWLLLSALHVLGTHARERAGATGTAVVRATLVAAPHHFPQGPARPNLHPLLPFRLDMMDPTGRRRPLSTQSCDYADSEAVTLLDDLTDEGPGLVQTASLLADELVQAFGLAEADPVTRDGQLRPAAWSSPLRSGVTQWAQSRGVGLLTV</sequence>
<dbReference type="EMBL" id="BMWH01000012">
    <property type="protein sequence ID" value="GGZ92447.1"/>
    <property type="molecule type" value="Genomic_DNA"/>
</dbReference>
<keyword evidence="3" id="KW-1185">Reference proteome</keyword>
<dbReference type="InterPro" id="IPR007421">
    <property type="entry name" value="Schlafen_AlbA_2_dom"/>
</dbReference>
<accession>A0A918REG8</accession>
<protein>
    <recommendedName>
        <fullName evidence="1">Schlafen AlbA-2 domain-containing protein</fullName>
    </recommendedName>
</protein>
<dbReference type="AlphaFoldDB" id="A0A918REG8"/>
<gene>
    <name evidence="2" type="ORF">GCM10010389_33880</name>
</gene>
<name>A0A918REG8_9ACTN</name>
<evidence type="ECO:0000313" key="2">
    <source>
        <dbReference type="EMBL" id="GGZ92447.1"/>
    </source>
</evidence>
<dbReference type="Gene3D" id="3.30.950.30">
    <property type="entry name" value="Schlafen, AAA domain"/>
    <property type="match status" value="1"/>
</dbReference>
<evidence type="ECO:0000313" key="3">
    <source>
        <dbReference type="Proteomes" id="UP000623010"/>
    </source>
</evidence>
<dbReference type="PANTHER" id="PTHR30595">
    <property type="entry name" value="GLPR-RELATED TRANSCRIPTIONAL REPRESSOR"/>
    <property type="match status" value="1"/>
</dbReference>